<accession>A0A4R4JZT0</accession>
<proteinExistence type="predicted"/>
<dbReference type="AlphaFoldDB" id="A0A4R4JZT0"/>
<gene>
    <name evidence="2" type="ORF">EZE20_22205</name>
</gene>
<evidence type="ECO:0000313" key="2">
    <source>
        <dbReference type="EMBL" id="TDB59521.1"/>
    </source>
</evidence>
<evidence type="ECO:0000256" key="1">
    <source>
        <dbReference type="SAM" id="MobiDB-lite"/>
    </source>
</evidence>
<evidence type="ECO:0008006" key="4">
    <source>
        <dbReference type="Google" id="ProtNLM"/>
    </source>
</evidence>
<feature type="region of interest" description="Disordered" evidence="1">
    <location>
        <begin position="1"/>
        <end position="112"/>
    </location>
</feature>
<dbReference type="RefSeq" id="WP_132121901.1">
    <property type="nucleotide sequence ID" value="NZ_SMJU01000020.1"/>
</dbReference>
<reference evidence="2 3" key="1">
    <citation type="submission" date="2019-02" db="EMBL/GenBank/DDBJ databases">
        <title>Arundinibacter roseus gen. nov., sp. nov., a new member of the family Cytophagaceae.</title>
        <authorList>
            <person name="Szuroczki S."/>
            <person name="Khayer B."/>
            <person name="Sproer C."/>
            <person name="Toumi M."/>
            <person name="Szabo A."/>
            <person name="Felfoldi T."/>
            <person name="Schumann P."/>
            <person name="Toth E."/>
        </authorList>
    </citation>
    <scope>NUCLEOTIDE SEQUENCE [LARGE SCALE GENOMIC DNA]</scope>
    <source>
        <strain evidence="2 3">DMA-k-7a</strain>
    </source>
</reference>
<evidence type="ECO:0000313" key="3">
    <source>
        <dbReference type="Proteomes" id="UP000295706"/>
    </source>
</evidence>
<dbReference type="OrthoDB" id="964520at2"/>
<feature type="compositionally biased region" description="Low complexity" evidence="1">
    <location>
        <begin position="52"/>
        <end position="61"/>
    </location>
</feature>
<sequence>MSQKKSSPKLSDVTRQANSARASKFSAVMIPTPPINRTEPPVVARPPEPVEEPVIQQPVVKQEQKKEAEKTQLTPVHPESTAAKAARTRKSGGLSIEDVVGPQPPSDPYPRQVRISESHHKLLRRIAFNHEKTMNHVLYNLLELLDQAYQREQSKGE</sequence>
<name>A0A4R4JZT0_9BACT</name>
<comment type="caution">
    <text evidence="2">The sequence shown here is derived from an EMBL/GenBank/DDBJ whole genome shotgun (WGS) entry which is preliminary data.</text>
</comment>
<dbReference type="EMBL" id="SMJU01000020">
    <property type="protein sequence ID" value="TDB59521.1"/>
    <property type="molecule type" value="Genomic_DNA"/>
</dbReference>
<protein>
    <recommendedName>
        <fullName evidence="4">DUF3408 domain-containing protein</fullName>
    </recommendedName>
</protein>
<dbReference type="Proteomes" id="UP000295706">
    <property type="component" value="Unassembled WGS sequence"/>
</dbReference>
<feature type="compositionally biased region" description="Polar residues" evidence="1">
    <location>
        <begin position="1"/>
        <end position="21"/>
    </location>
</feature>
<keyword evidence="3" id="KW-1185">Reference proteome</keyword>
<organism evidence="2 3">
    <name type="scientific">Arundinibacter roseus</name>
    <dbReference type="NCBI Taxonomy" id="2070510"/>
    <lineage>
        <taxon>Bacteria</taxon>
        <taxon>Pseudomonadati</taxon>
        <taxon>Bacteroidota</taxon>
        <taxon>Cytophagia</taxon>
        <taxon>Cytophagales</taxon>
        <taxon>Spirosomataceae</taxon>
        <taxon>Arundinibacter</taxon>
    </lineage>
</organism>